<keyword evidence="1" id="KW-0808">Transferase</keyword>
<reference evidence="1" key="1">
    <citation type="submission" date="2024-09" db="EMBL/GenBank/DDBJ databases">
        <title>Draft Genome Sequences of Neofusicoccum parvum.</title>
        <authorList>
            <person name="Ashida A."/>
            <person name="Camagna M."/>
            <person name="Tanaka A."/>
            <person name="Takemoto D."/>
        </authorList>
    </citation>
    <scope>NUCLEOTIDE SEQUENCE</scope>
    <source>
        <strain evidence="1">PPO83</strain>
    </source>
</reference>
<organism evidence="1 2">
    <name type="scientific">Neofusicoccum parvum</name>
    <dbReference type="NCBI Taxonomy" id="310453"/>
    <lineage>
        <taxon>Eukaryota</taxon>
        <taxon>Fungi</taxon>
        <taxon>Dikarya</taxon>
        <taxon>Ascomycota</taxon>
        <taxon>Pezizomycotina</taxon>
        <taxon>Dothideomycetes</taxon>
        <taxon>Dothideomycetes incertae sedis</taxon>
        <taxon>Botryosphaeriales</taxon>
        <taxon>Botryosphaeriaceae</taxon>
        <taxon>Neofusicoccum</taxon>
    </lineage>
</organism>
<protein>
    <submittedName>
        <fullName evidence="1">Methyltransferase type 11</fullName>
    </submittedName>
</protein>
<sequence length="468" mass="51403">MKPFPIRSLIPPPAARRVRFAAQRSYAVQAPGAPTFEVFNRRTKLLQKERAAANVEKSREVDYLRDETAFRLCERLLDINRRFDRVLDLGANACNIGRILTKPDPDATSMKPVHEPLATRIGELVAVDSSPAMLYRDADQPFNNDIKMTRQVLTDEESLPFEPESFDAVLSSLSLHWINDLPSVLKQINNILKPDAPFMGVMLGGDSLFELRTSLQLAELDRRGGVSTRTSPLADVRDVGGLLQSAGFKLLTVDVDDIVVDYPSIFALMTDLQAMGENNAVLGREMGPIKRDVLLAAEVSHAMMEKLLPVIHLAQAAGSTYTLYFCYVSIKNLQQYEKKSEKAAEYSATAAEQLHKTRTTQGNALVTVLTSLLTSAFLLYTAVRPGESSHPSSSPWLAIGLNAGNIANTLLTRKHVAGFWEGKAKVPFVEGYNDAISSTLVIIKALEKLAVGWSVSAAITSVGMLMSR</sequence>
<gene>
    <name evidence="1" type="primary">g12741</name>
    <name evidence="1" type="ORF">NpPPO83_00012741</name>
</gene>
<evidence type="ECO:0000313" key="1">
    <source>
        <dbReference type="EMBL" id="GME25225.1"/>
    </source>
</evidence>
<keyword evidence="1" id="KW-0489">Methyltransferase</keyword>
<proteinExistence type="predicted"/>
<keyword evidence="2" id="KW-1185">Reference proteome</keyword>
<accession>A0ACB5RXK3</accession>
<dbReference type="Proteomes" id="UP001165186">
    <property type="component" value="Unassembled WGS sequence"/>
</dbReference>
<name>A0ACB5RXK3_9PEZI</name>
<comment type="caution">
    <text evidence="1">The sequence shown here is derived from an EMBL/GenBank/DDBJ whole genome shotgun (WGS) entry which is preliminary data.</text>
</comment>
<dbReference type="EMBL" id="BSXG01000018">
    <property type="protein sequence ID" value="GME25225.1"/>
    <property type="molecule type" value="Genomic_DNA"/>
</dbReference>
<evidence type="ECO:0000313" key="2">
    <source>
        <dbReference type="Proteomes" id="UP001165186"/>
    </source>
</evidence>